<sequence>MTMDGIFAVNKPSGPSSGDVVSDLKHYFSKSPVFAEDIKKIQGNQPPSKRKKKKNQFIKIGHGGTLDPLASGVLVIGIGAGTKKLGDYLGSCTKTYRAKALFGTSTDTYDSQGKIVDRASVKHLTNEKVEKALEKFRGDILQTPPVYSALKMNGKPLYEYARSGEELPKEIKPRECKIDSLEVVGGGLVYEHEFKHPETEASEQEKKYSHILNKLDKQSSVLKEGEENSEDSSAEEVDLSSSPILEIKFSVSSGTYIRSLIHDIGLELGTTAHMVELTREVQGPWELNTNVFEITDFTKRDPEKWEPELRHYLDNGPNTPLKEVRN</sequence>
<dbReference type="InterPro" id="IPR014780">
    <property type="entry name" value="tRNA_psdUridine_synth_TruB"/>
</dbReference>
<dbReference type="PANTHER" id="PTHR13767">
    <property type="entry name" value="TRNA-PSEUDOURIDINE SYNTHASE"/>
    <property type="match status" value="1"/>
</dbReference>
<evidence type="ECO:0000259" key="6">
    <source>
        <dbReference type="Pfam" id="PF01509"/>
    </source>
</evidence>
<accession>A0A642UH39</accession>
<dbReference type="EMBL" id="SWFS01000535">
    <property type="protein sequence ID" value="KAA8898872.1"/>
    <property type="molecule type" value="Genomic_DNA"/>
</dbReference>
<dbReference type="SUPFAM" id="SSF55120">
    <property type="entry name" value="Pseudouridine synthase"/>
    <property type="match status" value="1"/>
</dbReference>
<dbReference type="InterPro" id="IPR020103">
    <property type="entry name" value="PsdUridine_synth_cat_dom_sf"/>
</dbReference>
<comment type="similarity">
    <text evidence="2">Belongs to the pseudouridine synthase TruB family.</text>
</comment>
<evidence type="ECO:0000313" key="7">
    <source>
        <dbReference type="EMBL" id="KAA8898872.1"/>
    </source>
</evidence>
<dbReference type="GO" id="GO:0006400">
    <property type="term" value="P:tRNA modification"/>
    <property type="evidence" value="ECO:0007669"/>
    <property type="project" value="TreeGrafter"/>
</dbReference>
<comment type="caution">
    <text evidence="7">The sequence shown here is derived from an EMBL/GenBank/DDBJ whole genome shotgun (WGS) entry which is preliminary data.</text>
</comment>
<gene>
    <name evidence="7" type="ORF">TRICI_006455</name>
</gene>
<dbReference type="Proteomes" id="UP000761534">
    <property type="component" value="Unassembled WGS sequence"/>
</dbReference>
<dbReference type="GO" id="GO:0003723">
    <property type="term" value="F:RNA binding"/>
    <property type="evidence" value="ECO:0007669"/>
    <property type="project" value="InterPro"/>
</dbReference>
<feature type="domain" description="Pseudouridine synthase II N-terminal" evidence="6">
    <location>
        <begin position="53"/>
        <end position="184"/>
    </location>
</feature>
<dbReference type="GO" id="GO:1990481">
    <property type="term" value="P:mRNA pseudouridine synthesis"/>
    <property type="evidence" value="ECO:0007669"/>
    <property type="project" value="TreeGrafter"/>
</dbReference>
<evidence type="ECO:0000256" key="3">
    <source>
        <dbReference type="ARBA" id="ARBA00012787"/>
    </source>
</evidence>
<organism evidence="7 8">
    <name type="scientific">Trichomonascus ciferrii</name>
    <dbReference type="NCBI Taxonomy" id="44093"/>
    <lineage>
        <taxon>Eukaryota</taxon>
        <taxon>Fungi</taxon>
        <taxon>Dikarya</taxon>
        <taxon>Ascomycota</taxon>
        <taxon>Saccharomycotina</taxon>
        <taxon>Dipodascomycetes</taxon>
        <taxon>Dipodascales</taxon>
        <taxon>Trichomonascaceae</taxon>
        <taxon>Trichomonascus</taxon>
        <taxon>Trichomonascus ciferrii complex</taxon>
    </lineage>
</organism>
<evidence type="ECO:0000256" key="4">
    <source>
        <dbReference type="ARBA" id="ARBA00022694"/>
    </source>
</evidence>
<dbReference type="OrthoDB" id="9995526at2759"/>
<dbReference type="HAMAP" id="MF_01080">
    <property type="entry name" value="TruB_bact"/>
    <property type="match status" value="1"/>
</dbReference>
<evidence type="ECO:0000256" key="1">
    <source>
        <dbReference type="ARBA" id="ARBA00001166"/>
    </source>
</evidence>
<proteinExistence type="inferred from homology"/>
<keyword evidence="4" id="KW-0819">tRNA processing</keyword>
<dbReference type="EC" id="5.4.99.25" evidence="3"/>
<comment type="catalytic activity">
    <reaction evidence="1">
        <text>a uridine in mRNA = a pseudouridine in mRNA</text>
        <dbReference type="Rhea" id="RHEA:56644"/>
        <dbReference type="Rhea" id="RHEA-COMP:14658"/>
        <dbReference type="Rhea" id="RHEA-COMP:14659"/>
        <dbReference type="ChEBI" id="CHEBI:65314"/>
        <dbReference type="ChEBI" id="CHEBI:65315"/>
    </reaction>
</comment>
<dbReference type="GO" id="GO:0160148">
    <property type="term" value="F:tRNA pseudouridine(55) synthase activity"/>
    <property type="evidence" value="ECO:0007669"/>
    <property type="project" value="UniProtKB-EC"/>
</dbReference>
<evidence type="ECO:0000313" key="8">
    <source>
        <dbReference type="Proteomes" id="UP000761534"/>
    </source>
</evidence>
<dbReference type="Pfam" id="PF01509">
    <property type="entry name" value="TruB_N"/>
    <property type="match status" value="1"/>
</dbReference>
<keyword evidence="5" id="KW-0413">Isomerase</keyword>
<name>A0A642UH39_9ASCO</name>
<protein>
    <recommendedName>
        <fullName evidence="3">tRNA pseudouridine(55) synthase</fullName>
        <ecNumber evidence="3">5.4.99.25</ecNumber>
    </recommendedName>
</protein>
<keyword evidence="8" id="KW-1185">Reference proteome</keyword>
<dbReference type="InterPro" id="IPR002501">
    <property type="entry name" value="PsdUridine_synth_N"/>
</dbReference>
<dbReference type="PANTHER" id="PTHR13767:SF2">
    <property type="entry name" value="PSEUDOURIDYLATE SYNTHASE TRUB1"/>
    <property type="match status" value="1"/>
</dbReference>
<dbReference type="GO" id="GO:0005634">
    <property type="term" value="C:nucleus"/>
    <property type="evidence" value="ECO:0007669"/>
    <property type="project" value="TreeGrafter"/>
</dbReference>
<dbReference type="AlphaFoldDB" id="A0A642UH39"/>
<dbReference type="VEuPathDB" id="FungiDB:TRICI_006455"/>
<dbReference type="Gene3D" id="3.30.2350.10">
    <property type="entry name" value="Pseudouridine synthase"/>
    <property type="match status" value="1"/>
</dbReference>
<dbReference type="NCBIfam" id="TIGR00431">
    <property type="entry name" value="TruB"/>
    <property type="match status" value="1"/>
</dbReference>
<evidence type="ECO:0000256" key="5">
    <source>
        <dbReference type="ARBA" id="ARBA00023235"/>
    </source>
</evidence>
<evidence type="ECO:0000256" key="2">
    <source>
        <dbReference type="ARBA" id="ARBA00008999"/>
    </source>
</evidence>
<reference evidence="7" key="1">
    <citation type="journal article" date="2019" name="G3 (Bethesda)">
        <title>Genome Assemblies of Two Rare Opportunistic Yeast Pathogens: Diutina rugosa (syn. Candida rugosa) and Trichomonascus ciferrii (syn. Candida ciferrii).</title>
        <authorList>
            <person name="Mixao V."/>
            <person name="Saus E."/>
            <person name="Hansen A.P."/>
            <person name="Lass-Florl C."/>
            <person name="Gabaldon T."/>
        </authorList>
    </citation>
    <scope>NUCLEOTIDE SEQUENCE</scope>
    <source>
        <strain evidence="7">CBS 4856</strain>
    </source>
</reference>